<evidence type="ECO:0000256" key="10">
    <source>
        <dbReference type="ARBA" id="ARBA00023273"/>
    </source>
</evidence>
<keyword evidence="5" id="KW-0493">Microtubule</keyword>
<evidence type="ECO:0000256" key="8">
    <source>
        <dbReference type="ARBA" id="ARBA00023069"/>
    </source>
</evidence>
<dbReference type="Gene3D" id="3.30.470.20">
    <property type="entry name" value="ATP-grasp fold, B domain"/>
    <property type="match status" value="1"/>
</dbReference>
<dbReference type="STRING" id="461836.A0A0L0DFL0"/>
<name>A0A0L0DFL0_THETB</name>
<keyword evidence="8" id="KW-0969">Cilium</keyword>
<reference evidence="12 13" key="1">
    <citation type="submission" date="2010-05" db="EMBL/GenBank/DDBJ databases">
        <title>The Genome Sequence of Thecamonas trahens ATCC 50062.</title>
        <authorList>
            <consortium name="The Broad Institute Genome Sequencing Platform"/>
            <person name="Russ C."/>
            <person name="Cuomo C."/>
            <person name="Shea T."/>
            <person name="Young S.K."/>
            <person name="Zeng Q."/>
            <person name="Koehrsen M."/>
            <person name="Haas B."/>
            <person name="Borodovsky M."/>
            <person name="Guigo R."/>
            <person name="Alvarado L."/>
            <person name="Berlin A."/>
            <person name="Bochicchio J."/>
            <person name="Borenstein D."/>
            <person name="Chapman S."/>
            <person name="Chen Z."/>
            <person name="Freedman E."/>
            <person name="Gellesch M."/>
            <person name="Goldberg J."/>
            <person name="Griggs A."/>
            <person name="Gujja S."/>
            <person name="Heilman E."/>
            <person name="Heiman D."/>
            <person name="Hepburn T."/>
            <person name="Howarth C."/>
            <person name="Jen D."/>
            <person name="Larson L."/>
            <person name="Mehta T."/>
            <person name="Park D."/>
            <person name="Pearson M."/>
            <person name="Roberts A."/>
            <person name="Saif S."/>
            <person name="Shenoy N."/>
            <person name="Sisk P."/>
            <person name="Stolte C."/>
            <person name="Sykes S."/>
            <person name="Thomson T."/>
            <person name="Walk T."/>
            <person name="White J."/>
            <person name="Yandava C."/>
            <person name="Burger G."/>
            <person name="Gray M.W."/>
            <person name="Holland P.W.H."/>
            <person name="King N."/>
            <person name="Lang F.B.F."/>
            <person name="Roger A.J."/>
            <person name="Ruiz-Trillo I."/>
            <person name="Lander E."/>
            <person name="Nusbaum C."/>
        </authorList>
    </citation>
    <scope>NUCLEOTIDE SEQUENCE [LARGE SCALE GENOMIC DNA]</scope>
    <source>
        <strain evidence="12 13">ATCC 50062</strain>
    </source>
</reference>
<keyword evidence="6" id="KW-0547">Nucleotide-binding</keyword>
<evidence type="ECO:0000313" key="12">
    <source>
        <dbReference type="EMBL" id="KNC50951.1"/>
    </source>
</evidence>
<comment type="similarity">
    <text evidence="2">Belongs to the tubulin polyglutamylase family.</text>
</comment>
<protein>
    <submittedName>
        <fullName evidence="12">Tubulin-tyrosine ligase family protein</fullName>
    </submittedName>
</protein>
<keyword evidence="9" id="KW-0206">Cytoskeleton</keyword>
<keyword evidence="3" id="KW-0963">Cytoplasm</keyword>
<gene>
    <name evidence="12" type="ORF">AMSG_07203</name>
</gene>
<evidence type="ECO:0000256" key="3">
    <source>
        <dbReference type="ARBA" id="ARBA00022490"/>
    </source>
</evidence>
<dbReference type="eggNOG" id="KOG2157">
    <property type="taxonomic scope" value="Eukaryota"/>
</dbReference>
<dbReference type="GO" id="GO:0015631">
    <property type="term" value="F:tubulin binding"/>
    <property type="evidence" value="ECO:0007669"/>
    <property type="project" value="TreeGrafter"/>
</dbReference>
<dbReference type="Proteomes" id="UP000054408">
    <property type="component" value="Unassembled WGS sequence"/>
</dbReference>
<evidence type="ECO:0000256" key="11">
    <source>
        <dbReference type="SAM" id="MobiDB-lite"/>
    </source>
</evidence>
<dbReference type="GO" id="GO:0000226">
    <property type="term" value="P:microtubule cytoskeleton organization"/>
    <property type="evidence" value="ECO:0007669"/>
    <property type="project" value="TreeGrafter"/>
</dbReference>
<dbReference type="InterPro" id="IPR004344">
    <property type="entry name" value="TTL/TTLL_fam"/>
</dbReference>
<dbReference type="GeneID" id="25566177"/>
<keyword evidence="4 12" id="KW-0436">Ligase</keyword>
<dbReference type="OMA" id="DWNFYWS"/>
<accession>A0A0L0DFL0</accession>
<dbReference type="GO" id="GO:0070740">
    <property type="term" value="F:tubulin-glutamic acid ligase activity"/>
    <property type="evidence" value="ECO:0007669"/>
    <property type="project" value="TreeGrafter"/>
</dbReference>
<dbReference type="GO" id="GO:0036064">
    <property type="term" value="C:ciliary basal body"/>
    <property type="evidence" value="ECO:0007669"/>
    <property type="project" value="TreeGrafter"/>
</dbReference>
<feature type="compositionally biased region" description="Basic residues" evidence="11">
    <location>
        <begin position="400"/>
        <end position="410"/>
    </location>
</feature>
<organism evidence="12 13">
    <name type="scientific">Thecamonas trahens ATCC 50062</name>
    <dbReference type="NCBI Taxonomy" id="461836"/>
    <lineage>
        <taxon>Eukaryota</taxon>
        <taxon>Apusozoa</taxon>
        <taxon>Apusomonadida</taxon>
        <taxon>Apusomonadidae</taxon>
        <taxon>Thecamonas</taxon>
    </lineage>
</organism>
<proteinExistence type="inferred from homology"/>
<evidence type="ECO:0000256" key="7">
    <source>
        <dbReference type="ARBA" id="ARBA00022840"/>
    </source>
</evidence>
<evidence type="ECO:0000256" key="1">
    <source>
        <dbReference type="ARBA" id="ARBA00004120"/>
    </source>
</evidence>
<evidence type="ECO:0000313" key="13">
    <source>
        <dbReference type="Proteomes" id="UP000054408"/>
    </source>
</evidence>
<comment type="subcellular location">
    <subcellularLocation>
        <location evidence="1">Cytoplasm</location>
        <location evidence="1">Cytoskeleton</location>
        <location evidence="1">Cilium basal body</location>
    </subcellularLocation>
</comment>
<feature type="compositionally biased region" description="Low complexity" evidence="11">
    <location>
        <begin position="411"/>
        <end position="445"/>
    </location>
</feature>
<evidence type="ECO:0000256" key="2">
    <source>
        <dbReference type="ARBA" id="ARBA00006118"/>
    </source>
</evidence>
<sequence length="445" mass="50066">MDSRVRCKVDHAKEVIVTNFRKRRWVIVDDDDDTWHFYWGTGSAARNTFNPEIGFRLADNQFINHFPNHFELTKKDLMVKNIKRYRKELAKEGRMAEYEASDFLPTTYTLPADYHLFIEEYKRRPATSWIVKPAGGSLGSGIFIMKKLSQLRKWKAQKQAAGSSVKWVVSQYIDNPLLIGGRKFDLRIYFLVLSYRPLRVYMHSMGFARFCTAKYDTEVLDPEDLMQHLTNVAIQKHGDEYNSAHGGKFSLQNLRLFVEGTHGRAAARKLFADIKAIAFHAFSAVKNVINSDRHCFECYGYDVLVDDTLKPWLVEVNASPSMSATTQTDRTVKHTVINDVINMVLPAGFPDLAACKLGVGSNLDAPMGGFELVVDELKDAARPGSASPRPPPSSAAASTRVRRARARSRTRGSTAGRPSSAAGTRTPRSRPASRTSSSRPASRRR</sequence>
<dbReference type="GO" id="GO:0005524">
    <property type="term" value="F:ATP binding"/>
    <property type="evidence" value="ECO:0007669"/>
    <property type="project" value="UniProtKB-KW"/>
</dbReference>
<evidence type="ECO:0000256" key="5">
    <source>
        <dbReference type="ARBA" id="ARBA00022701"/>
    </source>
</evidence>
<dbReference type="SUPFAM" id="SSF56059">
    <property type="entry name" value="Glutathione synthetase ATP-binding domain-like"/>
    <property type="match status" value="1"/>
</dbReference>
<keyword evidence="13" id="KW-1185">Reference proteome</keyword>
<dbReference type="PANTHER" id="PTHR12241:SF31">
    <property type="entry name" value="POLYGLUTAMYLASE COMPLEX SUBUNIT TTLL1"/>
    <property type="match status" value="1"/>
</dbReference>
<dbReference type="PROSITE" id="PS51221">
    <property type="entry name" value="TTL"/>
    <property type="match status" value="1"/>
</dbReference>
<dbReference type="RefSeq" id="XP_013756647.1">
    <property type="nucleotide sequence ID" value="XM_013901193.1"/>
</dbReference>
<feature type="region of interest" description="Disordered" evidence="11">
    <location>
        <begin position="381"/>
        <end position="445"/>
    </location>
</feature>
<keyword evidence="10" id="KW-0966">Cell projection</keyword>
<evidence type="ECO:0000256" key="9">
    <source>
        <dbReference type="ARBA" id="ARBA00023212"/>
    </source>
</evidence>
<evidence type="ECO:0000256" key="4">
    <source>
        <dbReference type="ARBA" id="ARBA00022598"/>
    </source>
</evidence>
<dbReference type="OrthoDB" id="202825at2759"/>
<dbReference type="AlphaFoldDB" id="A0A0L0DFL0"/>
<dbReference type="EMBL" id="GL349463">
    <property type="protein sequence ID" value="KNC50951.1"/>
    <property type="molecule type" value="Genomic_DNA"/>
</dbReference>
<evidence type="ECO:0000256" key="6">
    <source>
        <dbReference type="ARBA" id="ARBA00022741"/>
    </source>
</evidence>
<dbReference type="Pfam" id="PF03133">
    <property type="entry name" value="TTL"/>
    <property type="match status" value="1"/>
</dbReference>
<dbReference type="GO" id="GO:0005874">
    <property type="term" value="C:microtubule"/>
    <property type="evidence" value="ECO:0007669"/>
    <property type="project" value="UniProtKB-KW"/>
</dbReference>
<dbReference type="PANTHER" id="PTHR12241">
    <property type="entry name" value="TUBULIN POLYGLUTAMYLASE"/>
    <property type="match status" value="1"/>
</dbReference>
<keyword evidence="7" id="KW-0067">ATP-binding</keyword>